<evidence type="ECO:0000259" key="2">
    <source>
        <dbReference type="Pfam" id="PF09250"/>
    </source>
</evidence>
<evidence type="ECO:0000313" key="3">
    <source>
        <dbReference type="EMBL" id="EHR62640.1"/>
    </source>
</evidence>
<evidence type="ECO:0000313" key="4">
    <source>
        <dbReference type="Proteomes" id="UP000002791"/>
    </source>
</evidence>
<dbReference type="AlphaFoldDB" id="H5XG58"/>
<dbReference type="HOGENOM" id="CLU_120984_0_0_11"/>
<proteinExistence type="predicted"/>
<sequence length="195" mass="21533">MIATTCQRQGCETELPRARRGRPARYCSAACRTAAYRARPRVPRELTQRARWVRRAADKRPVQTNGRNASSTQPRTWTTYDQAADSSEGVGLGFVLNGDGTVCLDLDGCLADGRVTEWARRILDRCPSTFVEVSPSGTGLHVWGYGSVPRGRVIREQDGTAVEVYGSGRYIAVTGRRWRGAPTRLADLSAVIEYL</sequence>
<dbReference type="Pfam" id="PF09250">
    <property type="entry name" value="Prim-Pol"/>
    <property type="match status" value="1"/>
</dbReference>
<organism evidence="3 4">
    <name type="scientific">Saccharomonospora cyanea NA-134</name>
    <dbReference type="NCBI Taxonomy" id="882082"/>
    <lineage>
        <taxon>Bacteria</taxon>
        <taxon>Bacillati</taxon>
        <taxon>Actinomycetota</taxon>
        <taxon>Actinomycetes</taxon>
        <taxon>Pseudonocardiales</taxon>
        <taxon>Pseudonocardiaceae</taxon>
        <taxon>Saccharomonospora</taxon>
    </lineage>
</organism>
<feature type="region of interest" description="Disordered" evidence="1">
    <location>
        <begin position="57"/>
        <end position="76"/>
    </location>
</feature>
<feature type="domain" description="DNA primase/polymerase bifunctional N-terminal" evidence="2">
    <location>
        <begin position="56"/>
        <end position="183"/>
    </location>
</feature>
<dbReference type="Proteomes" id="UP000002791">
    <property type="component" value="Chromosome"/>
</dbReference>
<accession>H5XG58</accession>
<reference evidence="3 4" key="1">
    <citation type="submission" date="2011-11" db="EMBL/GenBank/DDBJ databases">
        <title>The Noncontiguous Finished sequence of Saccharomonospora cyanea NA-134.</title>
        <authorList>
            <consortium name="US DOE Joint Genome Institute"/>
            <person name="Lucas S."/>
            <person name="Han J."/>
            <person name="Lapidus A."/>
            <person name="Cheng J.-F."/>
            <person name="Goodwin L."/>
            <person name="Pitluck S."/>
            <person name="Peters L."/>
            <person name="Ovchinnikova G."/>
            <person name="Lu M."/>
            <person name="Detter J.C."/>
            <person name="Han C."/>
            <person name="Tapia R."/>
            <person name="Land M."/>
            <person name="Hauser L."/>
            <person name="Kyrpides N."/>
            <person name="Ivanova N."/>
            <person name="Pagani I."/>
            <person name="Brambilla E.-M."/>
            <person name="Klenk H.-P."/>
            <person name="Woyke T."/>
        </authorList>
    </citation>
    <scope>NUCLEOTIDE SEQUENCE [LARGE SCALE GENOMIC DNA]</scope>
    <source>
        <strain evidence="3 4">NA-134</strain>
    </source>
</reference>
<feature type="compositionally biased region" description="Polar residues" evidence="1">
    <location>
        <begin position="62"/>
        <end position="76"/>
    </location>
</feature>
<gene>
    <name evidence="3" type="ORF">SaccyDRAFT_3813</name>
</gene>
<dbReference type="STRING" id="882082.SaccyDRAFT_3813"/>
<dbReference type="EMBL" id="CM001440">
    <property type="protein sequence ID" value="EHR62640.1"/>
    <property type="molecule type" value="Genomic_DNA"/>
</dbReference>
<name>H5XG58_9PSEU</name>
<keyword evidence="4" id="KW-1185">Reference proteome</keyword>
<evidence type="ECO:0000256" key="1">
    <source>
        <dbReference type="SAM" id="MobiDB-lite"/>
    </source>
</evidence>
<protein>
    <submittedName>
        <fullName evidence="3">Bifunctional DNA primase/polymerase famiily protein</fullName>
    </submittedName>
</protein>
<dbReference type="InterPro" id="IPR015330">
    <property type="entry name" value="DNA_primase/pol_bifunc_N"/>
</dbReference>
<dbReference type="eggNOG" id="COG4983">
    <property type="taxonomic scope" value="Bacteria"/>
</dbReference>